<dbReference type="PROSITE" id="PS01124">
    <property type="entry name" value="HTH_ARAC_FAMILY_2"/>
    <property type="match status" value="1"/>
</dbReference>
<dbReference type="AlphaFoldDB" id="A0A9D2RK50"/>
<dbReference type="GO" id="GO:0003700">
    <property type="term" value="F:DNA-binding transcription factor activity"/>
    <property type="evidence" value="ECO:0007669"/>
    <property type="project" value="InterPro"/>
</dbReference>
<dbReference type="PANTHER" id="PTHR43280">
    <property type="entry name" value="ARAC-FAMILY TRANSCRIPTIONAL REGULATOR"/>
    <property type="match status" value="1"/>
</dbReference>
<sequence length="293" mass="33597">MESLTGFGQDPTEGEITGKCSFFRNHRLGRGESLSLERSFSFVLVSEGTLCATDAYHDYSFGANDLMVLTPSMVCRIHDAAPFARLSCVRLVPEYFDTLPDGQPLYGQLAGFLGAYRLPILHLTDRQAEYLQRTFSLFAEQLSEYQLYRDGIVRNLCEFLLLQSAEIFCQYNSHTPVYVKRCNEIFRLFKKLLVENYKNHHDLQFYAARLHISTTYLSRIVKRLTGNTVRFHISELICAEARRQLECTDREIKEIAAELGFSDQSVFGKFFVAKTGLSPLRFRMSKTRGQTAK</sequence>
<evidence type="ECO:0000256" key="2">
    <source>
        <dbReference type="ARBA" id="ARBA00023125"/>
    </source>
</evidence>
<dbReference type="Gene3D" id="1.10.10.60">
    <property type="entry name" value="Homeodomain-like"/>
    <property type="match status" value="1"/>
</dbReference>
<dbReference type="PANTHER" id="PTHR43280:SF32">
    <property type="entry name" value="TRANSCRIPTIONAL REGULATORY PROTEIN"/>
    <property type="match status" value="1"/>
</dbReference>
<gene>
    <name evidence="5" type="ORF">H9779_06115</name>
</gene>
<organism evidence="5 6">
    <name type="scientific">Candidatus Alistipes avicola</name>
    <dbReference type="NCBI Taxonomy" id="2838432"/>
    <lineage>
        <taxon>Bacteria</taxon>
        <taxon>Pseudomonadati</taxon>
        <taxon>Bacteroidota</taxon>
        <taxon>Bacteroidia</taxon>
        <taxon>Bacteroidales</taxon>
        <taxon>Rikenellaceae</taxon>
        <taxon>Alistipes</taxon>
    </lineage>
</organism>
<keyword evidence="1" id="KW-0805">Transcription regulation</keyword>
<evidence type="ECO:0000259" key="4">
    <source>
        <dbReference type="PROSITE" id="PS01124"/>
    </source>
</evidence>
<evidence type="ECO:0000256" key="1">
    <source>
        <dbReference type="ARBA" id="ARBA00023015"/>
    </source>
</evidence>
<dbReference type="GO" id="GO:0043565">
    <property type="term" value="F:sequence-specific DNA binding"/>
    <property type="evidence" value="ECO:0007669"/>
    <property type="project" value="InterPro"/>
</dbReference>
<dbReference type="InterPro" id="IPR009057">
    <property type="entry name" value="Homeodomain-like_sf"/>
</dbReference>
<protein>
    <submittedName>
        <fullName evidence="5">Helix-turn-helix domain-containing protein</fullName>
    </submittedName>
</protein>
<dbReference type="SUPFAM" id="SSF46689">
    <property type="entry name" value="Homeodomain-like"/>
    <property type="match status" value="1"/>
</dbReference>
<reference evidence="5" key="2">
    <citation type="submission" date="2021-04" db="EMBL/GenBank/DDBJ databases">
        <authorList>
            <person name="Gilroy R."/>
        </authorList>
    </citation>
    <scope>NUCLEOTIDE SEQUENCE</scope>
    <source>
        <strain evidence="5">CHK169-11906</strain>
    </source>
</reference>
<reference evidence="5" key="1">
    <citation type="journal article" date="2021" name="PeerJ">
        <title>Extensive microbial diversity within the chicken gut microbiome revealed by metagenomics and culture.</title>
        <authorList>
            <person name="Gilroy R."/>
            <person name="Ravi A."/>
            <person name="Getino M."/>
            <person name="Pursley I."/>
            <person name="Horton D.L."/>
            <person name="Alikhan N.F."/>
            <person name="Baker D."/>
            <person name="Gharbi K."/>
            <person name="Hall N."/>
            <person name="Watson M."/>
            <person name="Adriaenssens E.M."/>
            <person name="Foster-Nyarko E."/>
            <person name="Jarju S."/>
            <person name="Secka A."/>
            <person name="Antonio M."/>
            <person name="Oren A."/>
            <person name="Chaudhuri R.R."/>
            <person name="La Ragione R."/>
            <person name="Hildebrand F."/>
            <person name="Pallen M.J."/>
        </authorList>
    </citation>
    <scope>NUCLEOTIDE SEQUENCE</scope>
    <source>
        <strain evidence="5">CHK169-11906</strain>
    </source>
</reference>
<keyword evidence="3" id="KW-0804">Transcription</keyword>
<name>A0A9D2RK50_9BACT</name>
<dbReference type="Pfam" id="PF12833">
    <property type="entry name" value="HTH_18"/>
    <property type="match status" value="1"/>
</dbReference>
<dbReference type="InterPro" id="IPR018060">
    <property type="entry name" value="HTH_AraC"/>
</dbReference>
<evidence type="ECO:0000256" key="3">
    <source>
        <dbReference type="ARBA" id="ARBA00023163"/>
    </source>
</evidence>
<feature type="domain" description="HTH araC/xylS-type" evidence="4">
    <location>
        <begin position="187"/>
        <end position="285"/>
    </location>
</feature>
<comment type="caution">
    <text evidence="5">The sequence shown here is derived from an EMBL/GenBank/DDBJ whole genome shotgun (WGS) entry which is preliminary data.</text>
</comment>
<evidence type="ECO:0000313" key="6">
    <source>
        <dbReference type="Proteomes" id="UP000824259"/>
    </source>
</evidence>
<dbReference type="SMART" id="SM00342">
    <property type="entry name" value="HTH_ARAC"/>
    <property type="match status" value="1"/>
</dbReference>
<accession>A0A9D2RK50</accession>
<proteinExistence type="predicted"/>
<evidence type="ECO:0000313" key="5">
    <source>
        <dbReference type="EMBL" id="HJA99154.1"/>
    </source>
</evidence>
<dbReference type="Proteomes" id="UP000824259">
    <property type="component" value="Unassembled WGS sequence"/>
</dbReference>
<dbReference type="EMBL" id="DWYR01000016">
    <property type="protein sequence ID" value="HJA99154.1"/>
    <property type="molecule type" value="Genomic_DNA"/>
</dbReference>
<keyword evidence="2" id="KW-0238">DNA-binding</keyword>